<feature type="region of interest" description="Disordered" evidence="1">
    <location>
        <begin position="78"/>
        <end position="121"/>
    </location>
</feature>
<dbReference type="InterPro" id="IPR006121">
    <property type="entry name" value="HMA_dom"/>
</dbReference>
<dbReference type="PANTHER" id="PTHR46413">
    <property type="entry name" value="HEAVY METAL-ASSOCIATED ISOPRENYLATED PLANT PROTEIN 6"/>
    <property type="match status" value="1"/>
</dbReference>
<feature type="compositionally biased region" description="Basic and acidic residues" evidence="1">
    <location>
        <begin position="87"/>
        <end position="121"/>
    </location>
</feature>
<dbReference type="PANTHER" id="PTHR46413:SF2">
    <property type="entry name" value="HEAVY METAL-ASSOCIATED ISOPRENYLATED PLANT PROTEIN 3"/>
    <property type="match status" value="1"/>
</dbReference>
<sequence>MAEKKMGEKEKSHDGVVTVVLKTETHCQGCATKILRSVKAIKGVEKAKAEWEVNKLTVRGEVDPSALREELQERIKKKVELVSPLPSKREDKDGGGNGGKGEDKKNSGSKNNKDENKAKEETQAPAITTAVLKLRLHCSGCIVKIHKIAFRTKGVESIAIDKEKELVTVKGTMDAKTLAESLEEKTKRSVAIVPPKAKGGGGGGKEEKKTCTGDAERKANKENDSREVLESCRVECVGLPIPPPICAPATFGPAGYEPVYGHPYPYPPPYMYIDGLHPLQMFSDENPNNACSVM</sequence>
<dbReference type="Gene3D" id="3.30.70.100">
    <property type="match status" value="2"/>
</dbReference>
<reference evidence="3 4" key="1">
    <citation type="journal article" date="2023" name="Hortic Res">
        <title>Pangenome of water caltrop reveals structural variations and asymmetric subgenome divergence after allopolyploidization.</title>
        <authorList>
            <person name="Zhang X."/>
            <person name="Chen Y."/>
            <person name="Wang L."/>
            <person name="Yuan Y."/>
            <person name="Fang M."/>
            <person name="Shi L."/>
            <person name="Lu R."/>
            <person name="Comes H.P."/>
            <person name="Ma Y."/>
            <person name="Chen Y."/>
            <person name="Huang G."/>
            <person name="Zhou Y."/>
            <person name="Zheng Z."/>
            <person name="Qiu Y."/>
        </authorList>
    </citation>
    <scope>NUCLEOTIDE SEQUENCE [LARGE SCALE GENOMIC DNA]</scope>
    <source>
        <tissue evidence="3">Roots</tissue>
    </source>
</reference>
<dbReference type="CDD" id="cd00371">
    <property type="entry name" value="HMA"/>
    <property type="match status" value="2"/>
</dbReference>
<dbReference type="Proteomes" id="UP001345219">
    <property type="component" value="Chromosome 19"/>
</dbReference>
<feature type="domain" description="HMA" evidence="2">
    <location>
        <begin position="127"/>
        <end position="190"/>
    </location>
</feature>
<name>A0AAN7GEI0_9MYRT</name>
<dbReference type="Pfam" id="PF00403">
    <property type="entry name" value="HMA"/>
    <property type="match status" value="2"/>
</dbReference>
<dbReference type="GO" id="GO:0046872">
    <property type="term" value="F:metal ion binding"/>
    <property type="evidence" value="ECO:0007669"/>
    <property type="project" value="InterPro"/>
</dbReference>
<dbReference type="EMBL" id="JAXIOK010000024">
    <property type="protein sequence ID" value="KAK4741886.1"/>
    <property type="molecule type" value="Genomic_DNA"/>
</dbReference>
<dbReference type="InterPro" id="IPR044594">
    <property type="entry name" value="HIPP01/3/5/6"/>
</dbReference>
<proteinExistence type="predicted"/>
<dbReference type="PROSITE" id="PS50846">
    <property type="entry name" value="HMA_2"/>
    <property type="match status" value="2"/>
</dbReference>
<comment type="caution">
    <text evidence="3">The sequence shown here is derived from an EMBL/GenBank/DDBJ whole genome shotgun (WGS) entry which is preliminary data.</text>
</comment>
<dbReference type="SUPFAM" id="SSF55008">
    <property type="entry name" value="HMA, heavy metal-associated domain"/>
    <property type="match status" value="2"/>
</dbReference>
<evidence type="ECO:0000259" key="2">
    <source>
        <dbReference type="PROSITE" id="PS50846"/>
    </source>
</evidence>
<feature type="domain" description="HMA" evidence="2">
    <location>
        <begin position="16"/>
        <end position="83"/>
    </location>
</feature>
<keyword evidence="4" id="KW-1185">Reference proteome</keyword>
<organism evidence="3 4">
    <name type="scientific">Trapa incisa</name>
    <dbReference type="NCBI Taxonomy" id="236973"/>
    <lineage>
        <taxon>Eukaryota</taxon>
        <taxon>Viridiplantae</taxon>
        <taxon>Streptophyta</taxon>
        <taxon>Embryophyta</taxon>
        <taxon>Tracheophyta</taxon>
        <taxon>Spermatophyta</taxon>
        <taxon>Magnoliopsida</taxon>
        <taxon>eudicotyledons</taxon>
        <taxon>Gunneridae</taxon>
        <taxon>Pentapetalae</taxon>
        <taxon>rosids</taxon>
        <taxon>malvids</taxon>
        <taxon>Myrtales</taxon>
        <taxon>Lythraceae</taxon>
        <taxon>Trapa</taxon>
    </lineage>
</organism>
<feature type="region of interest" description="Disordered" evidence="1">
    <location>
        <begin position="193"/>
        <end position="222"/>
    </location>
</feature>
<dbReference type="InterPro" id="IPR036163">
    <property type="entry name" value="HMA_dom_sf"/>
</dbReference>
<evidence type="ECO:0000256" key="1">
    <source>
        <dbReference type="SAM" id="MobiDB-lite"/>
    </source>
</evidence>
<protein>
    <recommendedName>
        <fullName evidence="2">HMA domain-containing protein</fullName>
    </recommendedName>
</protein>
<dbReference type="AlphaFoldDB" id="A0AAN7GEI0"/>
<evidence type="ECO:0000313" key="3">
    <source>
        <dbReference type="EMBL" id="KAK4741886.1"/>
    </source>
</evidence>
<feature type="compositionally biased region" description="Basic and acidic residues" evidence="1">
    <location>
        <begin position="204"/>
        <end position="222"/>
    </location>
</feature>
<evidence type="ECO:0000313" key="4">
    <source>
        <dbReference type="Proteomes" id="UP001345219"/>
    </source>
</evidence>
<gene>
    <name evidence="3" type="ORF">SAY87_025474</name>
</gene>
<accession>A0AAN7GEI0</accession>